<protein>
    <submittedName>
        <fullName evidence="6">Ecdysteroid UDP-glucosyltransferase</fullName>
    </submittedName>
</protein>
<keyword evidence="2" id="KW-0328">Glycosyltransferase</keyword>
<organism evidence="6 7">
    <name type="scientific">Papilio machaon</name>
    <name type="common">Old World swallowtail butterfly</name>
    <dbReference type="NCBI Taxonomy" id="76193"/>
    <lineage>
        <taxon>Eukaryota</taxon>
        <taxon>Metazoa</taxon>
        <taxon>Ecdysozoa</taxon>
        <taxon>Arthropoda</taxon>
        <taxon>Hexapoda</taxon>
        <taxon>Insecta</taxon>
        <taxon>Pterygota</taxon>
        <taxon>Neoptera</taxon>
        <taxon>Endopterygota</taxon>
        <taxon>Lepidoptera</taxon>
        <taxon>Glossata</taxon>
        <taxon>Ditrysia</taxon>
        <taxon>Papilionoidea</taxon>
        <taxon>Papilionidae</taxon>
        <taxon>Papilioninae</taxon>
        <taxon>Papilio</taxon>
    </lineage>
</organism>
<gene>
    <name evidence="6" type="ORF">RR48_02057</name>
</gene>
<sequence>MEPRLTVLYYLLCLTLSFVDSARILGVFPTPSISHQVVFRTLTHELARRGHELIVITPDPVHPKGPRNLTEIDVHDLSYTIWNKGISEMEDGSRDVTKQVEAMMYLNYEIFEEQVKSKSVQKLLSYEHDHFDLIFVEAFLGYTLGFSHVFKAPVILVSSFAGVWDNYDAIGAPTHPFLYPNSVRDRLNNITMWEKFIQLRKEYKMRNMNSNYETVNKLLKKLFGADTPPVQKLFDNVAMLFLNVHPIWDNNRPVPPGVVYMGGLHQNLIKELPKDLKFYLDSSKNGVIYFSLGTNVKPSYVPPEKLQAIINVFSRLPYDVLWKWDNDELPIRSNNIKISKWLPQSDLLRHPKVKLFITQGGLQSTDEAITAGVPLIGIPLLGDQWYRHPKVKLFITQGGLQSTDEAITSAVPLIGIPLLADQWYNVEKYVQHKIGVRIDIDSLTEEMFENSIHTVINDTSYRDNIVRLRSIMQDQPQSPLERAVWWTEHVLRHGGAHGYETSLVAYDGTKINILYYLICLTLSFVDSARILGVFPTPSISHQVVFRTLTHELARRGHELIVITTDPVHPKDQVPENLTEIDVHDISYSRWNKAILEIEDGSRDVSKQVEAMSDINMEIFEEQVKSKSVQKLLSYKDDYFDLILVESLLAFSLGFSHVFKAPVILVSSFGGVWDNYDAMGAPTHPLLYPSMKLFDNVAMLFLNQHPIWDSNRPVPPGVIYMGGLHQNPLKELPKDIKLHLDSSTNGVIYFSLGTNVKPSYVPPEKLQAIINVFSRLPYDVLLKWDNNELPIRSNNIKIFKWLPQSDLLRHPKVKLFITQGGLQSTDEAITAGVPLIGIPLLADQWYNVEKYVQHKIGVRIDIDSLTEEMFENSIHTVINDTSYRENIVRLRSIMQDQPQSPLERAVWWTEHVLRHGGARHLRSPAANISWTQYLELELLFTLAIILILALFVLVLVTRSIWNVINSNVTTKIKIKKP</sequence>
<keyword evidence="3 6" id="KW-0808">Transferase</keyword>
<accession>A0A0N1IQG9</accession>
<dbReference type="PROSITE" id="PS00375">
    <property type="entry name" value="UDPGT"/>
    <property type="match status" value="2"/>
</dbReference>
<keyword evidence="4" id="KW-0812">Transmembrane</keyword>
<reference evidence="6 7" key="1">
    <citation type="journal article" date="2015" name="Nat. Commun.">
        <title>Outbred genome sequencing and CRISPR/Cas9 gene editing in butterflies.</title>
        <authorList>
            <person name="Li X."/>
            <person name="Fan D."/>
            <person name="Zhang W."/>
            <person name="Liu G."/>
            <person name="Zhang L."/>
            <person name="Zhao L."/>
            <person name="Fang X."/>
            <person name="Chen L."/>
            <person name="Dong Y."/>
            <person name="Chen Y."/>
            <person name="Ding Y."/>
            <person name="Zhao R."/>
            <person name="Feng M."/>
            <person name="Zhu Y."/>
            <person name="Feng Y."/>
            <person name="Jiang X."/>
            <person name="Zhu D."/>
            <person name="Xiang H."/>
            <person name="Feng X."/>
            <person name="Li S."/>
            <person name="Wang J."/>
            <person name="Zhang G."/>
            <person name="Kronforst M.R."/>
            <person name="Wang W."/>
        </authorList>
    </citation>
    <scope>NUCLEOTIDE SEQUENCE [LARGE SCALE GENOMIC DNA]</scope>
    <source>
        <strain evidence="6">Ya'a_city_454_Pm</strain>
        <tissue evidence="6">Whole body</tissue>
    </source>
</reference>
<evidence type="ECO:0000256" key="5">
    <source>
        <dbReference type="SAM" id="SignalP"/>
    </source>
</evidence>
<evidence type="ECO:0000256" key="4">
    <source>
        <dbReference type="SAM" id="Phobius"/>
    </source>
</evidence>
<dbReference type="FunFam" id="3.40.50.2000:FF:000050">
    <property type="entry name" value="UDP-glucuronosyltransferase"/>
    <property type="match status" value="2"/>
</dbReference>
<evidence type="ECO:0000256" key="3">
    <source>
        <dbReference type="ARBA" id="ARBA00022679"/>
    </source>
</evidence>
<evidence type="ECO:0000313" key="6">
    <source>
        <dbReference type="EMBL" id="KPJ20473.1"/>
    </source>
</evidence>
<keyword evidence="4" id="KW-0472">Membrane</keyword>
<dbReference type="EMBL" id="KQ459680">
    <property type="protein sequence ID" value="KPJ20473.1"/>
    <property type="molecule type" value="Genomic_DNA"/>
</dbReference>
<dbReference type="GO" id="GO:0008194">
    <property type="term" value="F:UDP-glycosyltransferase activity"/>
    <property type="evidence" value="ECO:0007669"/>
    <property type="project" value="InterPro"/>
</dbReference>
<dbReference type="Pfam" id="PF00201">
    <property type="entry name" value="UDPGT"/>
    <property type="match status" value="3"/>
</dbReference>
<keyword evidence="7" id="KW-1185">Reference proteome</keyword>
<name>A0A0N1IQG9_PAPMA</name>
<evidence type="ECO:0000313" key="7">
    <source>
        <dbReference type="Proteomes" id="UP000053240"/>
    </source>
</evidence>
<feature type="chain" id="PRO_5005874224" evidence="5">
    <location>
        <begin position="22"/>
        <end position="976"/>
    </location>
</feature>
<dbReference type="InterPro" id="IPR050271">
    <property type="entry name" value="UDP-glycosyltransferase"/>
</dbReference>
<dbReference type="Proteomes" id="UP000053240">
    <property type="component" value="Unassembled WGS sequence"/>
</dbReference>
<dbReference type="PANTHER" id="PTHR48043">
    <property type="entry name" value="EG:EG0003.4 PROTEIN-RELATED"/>
    <property type="match status" value="1"/>
</dbReference>
<dbReference type="InterPro" id="IPR002213">
    <property type="entry name" value="UDP_glucos_trans"/>
</dbReference>
<feature type="transmembrane region" description="Helical" evidence="4">
    <location>
        <begin position="937"/>
        <end position="955"/>
    </location>
</feature>
<evidence type="ECO:0000256" key="2">
    <source>
        <dbReference type="ARBA" id="ARBA00022676"/>
    </source>
</evidence>
<proteinExistence type="inferred from homology"/>
<dbReference type="CDD" id="cd03784">
    <property type="entry name" value="GT1_Gtf-like"/>
    <property type="match status" value="2"/>
</dbReference>
<dbReference type="InParanoid" id="A0A0N1IQG9"/>
<dbReference type="InterPro" id="IPR035595">
    <property type="entry name" value="UDP_glycos_trans_CS"/>
</dbReference>
<feature type="signal peptide" evidence="5">
    <location>
        <begin position="1"/>
        <end position="21"/>
    </location>
</feature>
<dbReference type="AlphaFoldDB" id="A0A0N1IQG9"/>
<comment type="similarity">
    <text evidence="1">Belongs to the UDP-glycosyltransferase family.</text>
</comment>
<keyword evidence="4" id="KW-1133">Transmembrane helix</keyword>
<dbReference type="SUPFAM" id="SSF53756">
    <property type="entry name" value="UDP-Glycosyltransferase/glycogen phosphorylase"/>
    <property type="match status" value="3"/>
</dbReference>
<evidence type="ECO:0000256" key="1">
    <source>
        <dbReference type="ARBA" id="ARBA00009995"/>
    </source>
</evidence>
<dbReference type="Gene3D" id="3.40.50.2000">
    <property type="entry name" value="Glycogen Phosphorylase B"/>
    <property type="match status" value="5"/>
</dbReference>
<keyword evidence="5" id="KW-0732">Signal</keyword>
<dbReference type="PANTHER" id="PTHR48043:SF159">
    <property type="entry name" value="EG:EG0003.4 PROTEIN-RELATED"/>
    <property type="match status" value="1"/>
</dbReference>